<protein>
    <recommendedName>
        <fullName evidence="4">Aspartate/glutamate/uridylate kinase domain-containing protein</fullName>
    </recommendedName>
</protein>
<keyword evidence="1" id="KW-0521">NADP</keyword>
<feature type="region of interest" description="Disordered" evidence="2">
    <location>
        <begin position="70"/>
        <end position="92"/>
    </location>
</feature>
<dbReference type="Gene3D" id="3.40.1160.10">
    <property type="entry name" value="Acetylglutamate kinase-like"/>
    <property type="match status" value="1"/>
</dbReference>
<dbReference type="EMBL" id="CDMZ01005936">
    <property type="protein sequence ID" value="CEM56045.1"/>
    <property type="molecule type" value="Genomic_DNA"/>
</dbReference>
<dbReference type="GO" id="GO:0009067">
    <property type="term" value="P:aspartate family amino acid biosynthetic process"/>
    <property type="evidence" value="ECO:0007669"/>
    <property type="project" value="InterPro"/>
</dbReference>
<accession>A0A0G4IFH1</accession>
<evidence type="ECO:0000256" key="2">
    <source>
        <dbReference type="SAM" id="MobiDB-lite"/>
    </source>
</evidence>
<dbReference type="AlphaFoldDB" id="A0A0G4IFH1"/>
<sequence>MPHSNWFVHKFGGTSVGSSERYLNVSNLVSRYSGAVSPARTAVVVSAMAGITNALEACCRAATEAFFETREGEGGGGDGTGKGKDPRETSRASRLAAFEPLLEDVYERHRKTVSSLCDSGQMSAEEGFRICATIRANVDDLKDVMMAMAVSGSCPESLRELVMGHGELWSAQVLHAVMQHKASKQSADGDGEGGGSSSVAWIDAREVLVVDEDGGEGGGTAKFTTFERVFLNWKISQEKMDDWCQRHPEARVVIITG</sequence>
<dbReference type="GO" id="GO:0004072">
    <property type="term" value="F:aspartate kinase activity"/>
    <property type="evidence" value="ECO:0007669"/>
    <property type="project" value="InterPro"/>
</dbReference>
<gene>
    <name evidence="3" type="ORF">Cvel_14039</name>
</gene>
<reference evidence="3" key="1">
    <citation type="submission" date="2014-11" db="EMBL/GenBank/DDBJ databases">
        <authorList>
            <person name="Otto D Thomas"/>
            <person name="Naeem Raeece"/>
        </authorList>
    </citation>
    <scope>NUCLEOTIDE SEQUENCE</scope>
</reference>
<dbReference type="GO" id="GO:0009090">
    <property type="term" value="P:homoserine biosynthetic process"/>
    <property type="evidence" value="ECO:0007669"/>
    <property type="project" value="TreeGrafter"/>
</dbReference>
<organism evidence="3">
    <name type="scientific">Chromera velia CCMP2878</name>
    <dbReference type="NCBI Taxonomy" id="1169474"/>
    <lineage>
        <taxon>Eukaryota</taxon>
        <taxon>Sar</taxon>
        <taxon>Alveolata</taxon>
        <taxon>Colpodellida</taxon>
        <taxon>Chromeraceae</taxon>
        <taxon>Chromera</taxon>
    </lineage>
</organism>
<evidence type="ECO:0008006" key="4">
    <source>
        <dbReference type="Google" id="ProtNLM"/>
    </source>
</evidence>
<dbReference type="PROSITE" id="PS00324">
    <property type="entry name" value="ASPARTOKINASE"/>
    <property type="match status" value="1"/>
</dbReference>
<dbReference type="InterPro" id="IPR011147">
    <property type="entry name" value="Bifunc_Aspkin/hSer_DH"/>
</dbReference>
<dbReference type="InterPro" id="IPR036393">
    <property type="entry name" value="AceGlu_kinase-like_sf"/>
</dbReference>
<name>A0A0G4IFH1_9ALVE</name>
<dbReference type="VEuPathDB" id="CryptoDB:Cvel_14039"/>
<dbReference type="SUPFAM" id="SSF53633">
    <property type="entry name" value="Carbamate kinase-like"/>
    <property type="match status" value="1"/>
</dbReference>
<evidence type="ECO:0000256" key="1">
    <source>
        <dbReference type="ARBA" id="ARBA00022857"/>
    </source>
</evidence>
<dbReference type="PANTHER" id="PTHR43070">
    <property type="match status" value="1"/>
</dbReference>
<evidence type="ECO:0000313" key="3">
    <source>
        <dbReference type="EMBL" id="CEM56045.1"/>
    </source>
</evidence>
<feature type="compositionally biased region" description="Basic and acidic residues" evidence="2">
    <location>
        <begin position="81"/>
        <end position="91"/>
    </location>
</feature>
<dbReference type="PANTHER" id="PTHR43070:SF5">
    <property type="entry name" value="HOMOSERINE DEHYDROGENASE"/>
    <property type="match status" value="1"/>
</dbReference>
<dbReference type="InterPro" id="IPR018042">
    <property type="entry name" value="Aspartate_kinase_CS"/>
</dbReference>
<dbReference type="GO" id="GO:0004412">
    <property type="term" value="F:homoserine dehydrogenase activity"/>
    <property type="evidence" value="ECO:0007669"/>
    <property type="project" value="InterPro"/>
</dbReference>
<proteinExistence type="predicted"/>